<evidence type="ECO:0000313" key="2">
    <source>
        <dbReference type="EMBL" id="GGM17079.1"/>
    </source>
</evidence>
<dbReference type="InterPro" id="IPR017946">
    <property type="entry name" value="PLC-like_Pdiesterase_TIM-brl"/>
</dbReference>
<dbReference type="Gene3D" id="3.20.20.190">
    <property type="entry name" value="Phosphatidylinositol (PI) phosphodiesterase"/>
    <property type="match status" value="1"/>
</dbReference>
<comment type="caution">
    <text evidence="2">The sequence shown here is derived from an EMBL/GenBank/DDBJ whole genome shotgun (WGS) entry which is preliminary data.</text>
</comment>
<keyword evidence="2" id="KW-0449">Lipoprotein</keyword>
<proteinExistence type="predicted"/>
<dbReference type="EMBL" id="BMNW01000006">
    <property type="protein sequence ID" value="GGM17079.1"/>
    <property type="molecule type" value="Genomic_DNA"/>
</dbReference>
<dbReference type="Pfam" id="PF16670">
    <property type="entry name" value="PI-PLC-C1"/>
    <property type="match status" value="1"/>
</dbReference>
<evidence type="ECO:0000256" key="1">
    <source>
        <dbReference type="SAM" id="SignalP"/>
    </source>
</evidence>
<gene>
    <name evidence="2" type="ORF">GCM10009425_30100</name>
</gene>
<dbReference type="PROSITE" id="PS50007">
    <property type="entry name" value="PIPLC_X_DOMAIN"/>
    <property type="match status" value="1"/>
</dbReference>
<evidence type="ECO:0000313" key="3">
    <source>
        <dbReference type="Proteomes" id="UP000616499"/>
    </source>
</evidence>
<reference evidence="3" key="1">
    <citation type="journal article" date="2019" name="Int. J. Syst. Evol. Microbiol.">
        <title>The Global Catalogue of Microorganisms (GCM) 10K type strain sequencing project: providing services to taxonomists for standard genome sequencing and annotation.</title>
        <authorList>
            <consortium name="The Broad Institute Genomics Platform"/>
            <consortium name="The Broad Institute Genome Sequencing Center for Infectious Disease"/>
            <person name="Wu L."/>
            <person name="Ma J."/>
        </authorList>
    </citation>
    <scope>NUCLEOTIDE SEQUENCE [LARGE SCALE GENOMIC DNA]</scope>
    <source>
        <strain evidence="3">JCM 13501</strain>
    </source>
</reference>
<accession>A0ABQ2GY46</accession>
<dbReference type="SUPFAM" id="SSF51695">
    <property type="entry name" value="PLC-like phosphodiesterases"/>
    <property type="match status" value="1"/>
</dbReference>
<dbReference type="Proteomes" id="UP000616499">
    <property type="component" value="Unassembled WGS sequence"/>
</dbReference>
<keyword evidence="3" id="KW-1185">Reference proteome</keyword>
<feature type="chain" id="PRO_5046768977" evidence="1">
    <location>
        <begin position="29"/>
        <end position="337"/>
    </location>
</feature>
<organism evidence="2 3">
    <name type="scientific">Pseudomonas asuensis</name>
    <dbReference type="NCBI Taxonomy" id="1825787"/>
    <lineage>
        <taxon>Bacteria</taxon>
        <taxon>Pseudomonadati</taxon>
        <taxon>Pseudomonadota</taxon>
        <taxon>Gammaproteobacteria</taxon>
        <taxon>Pseudomonadales</taxon>
        <taxon>Pseudomonadaceae</taxon>
        <taxon>Pseudomonas</taxon>
    </lineage>
</organism>
<dbReference type="RefSeq" id="WP_188866940.1">
    <property type="nucleotide sequence ID" value="NZ_BMNW01000006.1"/>
</dbReference>
<keyword evidence="1" id="KW-0732">Signal</keyword>
<feature type="signal peptide" evidence="1">
    <location>
        <begin position="1"/>
        <end position="28"/>
    </location>
</feature>
<protein>
    <submittedName>
        <fullName evidence="2">Lipoprotein</fullName>
    </submittedName>
</protein>
<sequence>MSMTIASFRRTLLACGFGLTLLNASVHAADSEDSLPLQKVQLPGSHNTYEKKDTFNSLADAFSYVRMIEIDVWAQLDKWYVSHSNPVGNDNNCPKSGVVGSDRNQDLRSCIDTIAAYHRQNPNHPLLLVKFELKGGFFLGNSPQAFDNLIADIRNGGANARIPERDIFTPLDLRCGKGACTATTPTLERVVADKGWPSLNDLKGKIMFMIVPGTVSDSAPREYARALSQGLARLAFPALIIKDQDTRTSYFGNDIGWNVILDIQAGRLDGGTVAKSVVDGYHRKNMLLSINDEAPGGTPVNVQAGRQRLQQLARDYHANIVNTDQETSGIPYVFALP</sequence>
<dbReference type="InterPro" id="IPR032075">
    <property type="entry name" value="PI-PLC-C1"/>
</dbReference>
<name>A0ABQ2GY46_9PSED</name>